<organism evidence="5 6">
    <name type="scientific">Phytoactinopolyspora halotolerans</name>
    <dbReference type="NCBI Taxonomy" id="1981512"/>
    <lineage>
        <taxon>Bacteria</taxon>
        <taxon>Bacillati</taxon>
        <taxon>Actinomycetota</taxon>
        <taxon>Actinomycetes</taxon>
        <taxon>Jiangellales</taxon>
        <taxon>Jiangellaceae</taxon>
        <taxon>Phytoactinopolyspora</taxon>
    </lineage>
</organism>
<protein>
    <submittedName>
        <fullName evidence="5">AraC family transcriptional regulator</fullName>
    </submittedName>
</protein>
<dbReference type="InterPro" id="IPR009057">
    <property type="entry name" value="Homeodomain-like_sf"/>
</dbReference>
<comment type="caution">
    <text evidence="5">The sequence shown here is derived from an EMBL/GenBank/DDBJ whole genome shotgun (WGS) entry which is preliminary data.</text>
</comment>
<dbReference type="PANTHER" id="PTHR46796:SF12">
    <property type="entry name" value="HTH-TYPE DNA-BINDING TRANSCRIPTIONAL ACTIVATOR EUTR"/>
    <property type="match status" value="1"/>
</dbReference>
<sequence length="343" mass="38764">MTAEHMRSSTLWYRCDSLNAATDEIVNKLSDATGWEITDFSARHLSTTIDLRWYRVGDSIFSEVEFGGEVQMTVRPPQKTHIILTARSGVAGLQLDSEHIDVTPARAVALSDLDDAEIRLATGSRLSAIRVRADSLEKGLRDVATHSAGVPPRLERNLDVGHGRVRSWHRLWMFLLDEFDQPGILADTPREAHRLERLLLAMLLRAQPHIAAGNGTSSGSEDGFGRSVGGVDAASYPSYLRKTLQLIQEHPEWEHTIGSLAREVAVSERALQRRFRKHLGISPTAYMRNTRLDRVYESLRQASPYDVTIDQIARSWGFDNHGRFARRYRQRFNEAPSETLRRV</sequence>
<dbReference type="SUPFAM" id="SSF46689">
    <property type="entry name" value="Homeodomain-like"/>
    <property type="match status" value="2"/>
</dbReference>
<evidence type="ECO:0000256" key="1">
    <source>
        <dbReference type="ARBA" id="ARBA00023015"/>
    </source>
</evidence>
<evidence type="ECO:0000313" key="5">
    <source>
        <dbReference type="EMBL" id="NEE03975.1"/>
    </source>
</evidence>
<evidence type="ECO:0000256" key="3">
    <source>
        <dbReference type="ARBA" id="ARBA00023163"/>
    </source>
</evidence>
<keyword evidence="2" id="KW-0238">DNA-binding</keyword>
<dbReference type="AlphaFoldDB" id="A0A6L9SEX2"/>
<dbReference type="InterPro" id="IPR018060">
    <property type="entry name" value="HTH_AraC"/>
</dbReference>
<dbReference type="InterPro" id="IPR050204">
    <property type="entry name" value="AraC_XylS_family_regulators"/>
</dbReference>
<dbReference type="GO" id="GO:0043565">
    <property type="term" value="F:sequence-specific DNA binding"/>
    <property type="evidence" value="ECO:0007669"/>
    <property type="project" value="InterPro"/>
</dbReference>
<dbReference type="InterPro" id="IPR018062">
    <property type="entry name" value="HTH_AraC-typ_CS"/>
</dbReference>
<dbReference type="EMBL" id="JAAGOA010000027">
    <property type="protein sequence ID" value="NEE03975.1"/>
    <property type="molecule type" value="Genomic_DNA"/>
</dbReference>
<dbReference type="SMART" id="SM00342">
    <property type="entry name" value="HTH_ARAC"/>
    <property type="match status" value="1"/>
</dbReference>
<proteinExistence type="predicted"/>
<keyword evidence="1" id="KW-0805">Transcription regulation</keyword>
<keyword evidence="6" id="KW-1185">Reference proteome</keyword>
<dbReference type="InterPro" id="IPR035418">
    <property type="entry name" value="AraC-bd_2"/>
</dbReference>
<dbReference type="PROSITE" id="PS01124">
    <property type="entry name" value="HTH_ARAC_FAMILY_2"/>
    <property type="match status" value="1"/>
</dbReference>
<accession>A0A6L9SEX2</accession>
<dbReference type="PANTHER" id="PTHR46796">
    <property type="entry name" value="HTH-TYPE TRANSCRIPTIONAL ACTIVATOR RHAS-RELATED"/>
    <property type="match status" value="1"/>
</dbReference>
<keyword evidence="3" id="KW-0804">Transcription</keyword>
<evidence type="ECO:0000259" key="4">
    <source>
        <dbReference type="PROSITE" id="PS01124"/>
    </source>
</evidence>
<evidence type="ECO:0000256" key="2">
    <source>
        <dbReference type="ARBA" id="ARBA00023125"/>
    </source>
</evidence>
<dbReference type="RefSeq" id="WP_163744108.1">
    <property type="nucleotide sequence ID" value="NZ_JAAGOA010000027.1"/>
</dbReference>
<dbReference type="Pfam" id="PF14525">
    <property type="entry name" value="AraC_binding_2"/>
    <property type="match status" value="1"/>
</dbReference>
<gene>
    <name evidence="5" type="ORF">G1H10_27780</name>
</gene>
<dbReference type="Gene3D" id="1.10.10.60">
    <property type="entry name" value="Homeodomain-like"/>
    <property type="match status" value="1"/>
</dbReference>
<name>A0A6L9SEX2_9ACTN</name>
<dbReference type="PROSITE" id="PS00041">
    <property type="entry name" value="HTH_ARAC_FAMILY_1"/>
    <property type="match status" value="1"/>
</dbReference>
<reference evidence="5 6" key="1">
    <citation type="submission" date="2020-02" db="EMBL/GenBank/DDBJ databases">
        <authorList>
            <person name="Li X.-J."/>
            <person name="Han X.-M."/>
        </authorList>
    </citation>
    <scope>NUCLEOTIDE SEQUENCE [LARGE SCALE GENOMIC DNA]</scope>
    <source>
        <strain evidence="5 6">CCTCC AB 2017055</strain>
    </source>
</reference>
<feature type="domain" description="HTH araC/xylS-type" evidence="4">
    <location>
        <begin position="241"/>
        <end position="342"/>
    </location>
</feature>
<dbReference type="GO" id="GO:0003700">
    <property type="term" value="F:DNA-binding transcription factor activity"/>
    <property type="evidence" value="ECO:0007669"/>
    <property type="project" value="InterPro"/>
</dbReference>
<evidence type="ECO:0000313" key="6">
    <source>
        <dbReference type="Proteomes" id="UP000475214"/>
    </source>
</evidence>
<dbReference type="Proteomes" id="UP000475214">
    <property type="component" value="Unassembled WGS sequence"/>
</dbReference>
<dbReference type="Pfam" id="PF12833">
    <property type="entry name" value="HTH_18"/>
    <property type="match status" value="1"/>
</dbReference>